<sequence length="83" mass="9400">MQNSFYLKCLKFGFLAFCGCTRVYKPVYIPTKCNIPKLERPALNSPSLSANICALLIYTEALEQDVRFCIEGQGPLTQKKEHP</sequence>
<gene>
    <name evidence="1" type="ORF">HHE01_13550</name>
</gene>
<evidence type="ECO:0000313" key="1">
    <source>
        <dbReference type="EMBL" id="CRI34509.1"/>
    </source>
</evidence>
<keyword evidence="2" id="KW-1185">Reference proteome</keyword>
<dbReference type="AlphaFoldDB" id="A0A0K2Y9Y3"/>
<protein>
    <submittedName>
        <fullName evidence="1">Uncharacterized protein</fullName>
    </submittedName>
</protein>
<evidence type="ECO:0000313" key="2">
    <source>
        <dbReference type="Proteomes" id="UP000046090"/>
    </source>
</evidence>
<name>A0A0K2Y9Y3_HELHE</name>
<proteinExistence type="predicted"/>
<dbReference type="Proteomes" id="UP000046090">
    <property type="component" value="Unassembled WGS sequence"/>
</dbReference>
<dbReference type="EMBL" id="CDMK01000001">
    <property type="protein sequence ID" value="CRI34509.1"/>
    <property type="molecule type" value="Genomic_DNA"/>
</dbReference>
<reference evidence="2" key="1">
    <citation type="submission" date="2014-12" db="EMBL/GenBank/DDBJ databases">
        <authorList>
            <person name="Smet A."/>
        </authorList>
    </citation>
    <scope>NUCLEOTIDE SEQUENCE [LARGE SCALE GENOMIC DNA]</scope>
</reference>
<accession>A0A0K2Y9Y3</accession>
<organism evidence="1 2">
    <name type="scientific">Helicobacter heilmannii</name>
    <dbReference type="NCBI Taxonomy" id="35817"/>
    <lineage>
        <taxon>Bacteria</taxon>
        <taxon>Pseudomonadati</taxon>
        <taxon>Campylobacterota</taxon>
        <taxon>Epsilonproteobacteria</taxon>
        <taxon>Campylobacterales</taxon>
        <taxon>Helicobacteraceae</taxon>
        <taxon>Helicobacter</taxon>
    </lineage>
</organism>